<keyword evidence="2" id="KW-0732">Signal</keyword>
<evidence type="ECO:0008006" key="7">
    <source>
        <dbReference type="Google" id="ProtNLM"/>
    </source>
</evidence>
<dbReference type="Proteomes" id="UP000030640">
    <property type="component" value="Unassembled WGS sequence"/>
</dbReference>
<evidence type="ECO:0000259" key="4">
    <source>
        <dbReference type="Pfam" id="PF17835"/>
    </source>
</evidence>
<dbReference type="GeneID" id="20037819"/>
<name>W7ANP2_9APIC</name>
<dbReference type="VEuPathDB" id="PlasmoDB:C922_02545"/>
<dbReference type="EMBL" id="KI965468">
    <property type="protein sequence ID" value="EUD66961.1"/>
    <property type="molecule type" value="Genomic_DNA"/>
</dbReference>
<gene>
    <name evidence="5" type="ORF">C922_02545</name>
</gene>
<dbReference type="InterPro" id="IPR027417">
    <property type="entry name" value="P-loop_NTPase"/>
</dbReference>
<organism evidence="5 6">
    <name type="scientific">Plasmodium inui San Antonio 1</name>
    <dbReference type="NCBI Taxonomy" id="1237626"/>
    <lineage>
        <taxon>Eukaryota</taxon>
        <taxon>Sar</taxon>
        <taxon>Alveolata</taxon>
        <taxon>Apicomplexa</taxon>
        <taxon>Aconoidasida</taxon>
        <taxon>Haemosporida</taxon>
        <taxon>Plasmodiidae</taxon>
        <taxon>Plasmodium</taxon>
        <taxon>Plasmodium (Plasmodium)</taxon>
    </lineage>
</organism>
<keyword evidence="6" id="KW-1185">Reference proteome</keyword>
<feature type="domain" description="NOG1 N-terminal helical" evidence="4">
    <location>
        <begin position="270"/>
        <end position="417"/>
    </location>
</feature>
<reference evidence="5 6" key="1">
    <citation type="submission" date="2013-02" db="EMBL/GenBank/DDBJ databases">
        <title>The Genome Sequence of Plasmodium inui San Antonio 1.</title>
        <authorList>
            <consortium name="The Broad Institute Genome Sequencing Platform"/>
            <consortium name="The Broad Institute Genome Sequencing Center for Infectious Disease"/>
            <person name="Neafsey D."/>
            <person name="Cheeseman I."/>
            <person name="Volkman S."/>
            <person name="Adams J."/>
            <person name="Walker B."/>
            <person name="Young S.K."/>
            <person name="Zeng Q."/>
            <person name="Gargeya S."/>
            <person name="Fitzgerald M."/>
            <person name="Haas B."/>
            <person name="Abouelleil A."/>
            <person name="Alvarado L."/>
            <person name="Arachchi H.M."/>
            <person name="Berlin A.M."/>
            <person name="Chapman S.B."/>
            <person name="Dewar J."/>
            <person name="Goldberg J."/>
            <person name="Griggs A."/>
            <person name="Gujja S."/>
            <person name="Hansen M."/>
            <person name="Howarth C."/>
            <person name="Imamovic A."/>
            <person name="Larimer J."/>
            <person name="McCowan C."/>
            <person name="Murphy C."/>
            <person name="Neiman D."/>
            <person name="Pearson M."/>
            <person name="Priest M."/>
            <person name="Roberts A."/>
            <person name="Saif S."/>
            <person name="Shea T."/>
            <person name="Sisk P."/>
            <person name="Sykes S."/>
            <person name="Wortman J."/>
            <person name="Nusbaum C."/>
            <person name="Birren B."/>
        </authorList>
    </citation>
    <scope>NUCLEOTIDE SEQUENCE [LARGE SCALE GENOMIC DNA]</scope>
    <source>
        <strain evidence="5 6">San Antonio 1</strain>
    </source>
</reference>
<dbReference type="AlphaFoldDB" id="W7ANP2"/>
<dbReference type="Pfam" id="PF01926">
    <property type="entry name" value="MMR_HSR1"/>
    <property type="match status" value="1"/>
</dbReference>
<evidence type="ECO:0000313" key="6">
    <source>
        <dbReference type="Proteomes" id="UP000030640"/>
    </source>
</evidence>
<feature type="domain" description="G" evidence="3">
    <location>
        <begin position="423"/>
        <end position="524"/>
    </location>
</feature>
<accession>W7ANP2</accession>
<evidence type="ECO:0000256" key="2">
    <source>
        <dbReference type="SAM" id="SignalP"/>
    </source>
</evidence>
<dbReference type="InterPro" id="IPR041623">
    <property type="entry name" value="NOG1_N"/>
</dbReference>
<feature type="region of interest" description="Disordered" evidence="1">
    <location>
        <begin position="107"/>
        <end position="163"/>
    </location>
</feature>
<dbReference type="Pfam" id="PF17835">
    <property type="entry name" value="NOG1_N"/>
    <property type="match status" value="1"/>
</dbReference>
<feature type="chain" id="PRO_5004888164" description="GTP-binding protein" evidence="2">
    <location>
        <begin position="20"/>
        <end position="604"/>
    </location>
</feature>
<dbReference type="PANTHER" id="PTHR45759">
    <property type="entry name" value="NUCLEOLAR GTP-BINDING PROTEIN 1"/>
    <property type="match status" value="1"/>
</dbReference>
<dbReference type="Gene3D" id="3.40.50.300">
    <property type="entry name" value="P-loop containing nucleotide triphosphate hydrolases"/>
    <property type="match status" value="1"/>
</dbReference>
<feature type="compositionally biased region" description="Low complexity" evidence="1">
    <location>
        <begin position="122"/>
        <end position="143"/>
    </location>
</feature>
<dbReference type="RefSeq" id="XP_008816366.1">
    <property type="nucleotide sequence ID" value="XM_008818144.1"/>
</dbReference>
<sequence>MIIVCKAILIAATICYHEALSPVRQNRIDRNALLYVKEYAPSFSHNFRKEKRVNCVKGINGGRKKWNVPLRMANEEESDKTGKSTPVESLKFYGFSRIYEHFKLSKSESGLGKGDPDVSSEAASSTDNNIAASSSDSGSGEAAQPSSDLVKEQSNNLLVKDDPNRIQRMKFEDTQDYSSIFKEREKKAHVKTYVANIFQKLPKFKDNIKVIKDALLYLKFIEKGNLYLIKNVDKRTVNAEPYVDLDKEDGSKNASSKRGTKKDKIKLQLTSIYNNINKEKHTKKRICKECCIKVDLYTKMLSRPLNNIYNVHKNLKKYLHPFQYSLYENAITNFYKEGEAPNSLSDVLNNILQVRKLITLTGKTYAGQMKYLKTCREIFSKLNEAIVDLNIILQSGRKWLDIYNSYIKRVRKIKYIDITKPAISIIGCTNVGKSSILNSVTNAKSKVADYNFTTKEFNLGHYSFTNQNDVFTTQIMDLPGLINRPEEKRNLMEKLSLSSLKNIPSAVMYIFDPLKKDDHKFSSIKSQIDIRYYLRGLFPFRPWIDVVTKADLTTWDQINLPKDIKENALFISTEDTNSLLPLRQRINEVTFKLTDFLAKHTMEP</sequence>
<dbReference type="PRINTS" id="PR00326">
    <property type="entry name" value="GTP1OBG"/>
</dbReference>
<dbReference type="OrthoDB" id="415015at2759"/>
<dbReference type="SUPFAM" id="SSF52540">
    <property type="entry name" value="P-loop containing nucleoside triphosphate hydrolases"/>
    <property type="match status" value="1"/>
</dbReference>
<dbReference type="InterPro" id="IPR006073">
    <property type="entry name" value="GTP-bd"/>
</dbReference>
<evidence type="ECO:0000313" key="5">
    <source>
        <dbReference type="EMBL" id="EUD66961.1"/>
    </source>
</evidence>
<dbReference type="GO" id="GO:0005525">
    <property type="term" value="F:GTP binding"/>
    <property type="evidence" value="ECO:0007669"/>
    <property type="project" value="InterPro"/>
</dbReference>
<proteinExistence type="predicted"/>
<evidence type="ECO:0000256" key="1">
    <source>
        <dbReference type="SAM" id="MobiDB-lite"/>
    </source>
</evidence>
<evidence type="ECO:0000259" key="3">
    <source>
        <dbReference type="Pfam" id="PF01926"/>
    </source>
</evidence>
<feature type="signal peptide" evidence="2">
    <location>
        <begin position="1"/>
        <end position="19"/>
    </location>
</feature>
<feature type="compositionally biased region" description="Polar residues" evidence="1">
    <location>
        <begin position="144"/>
        <end position="157"/>
    </location>
</feature>
<protein>
    <recommendedName>
        <fullName evidence="7">GTP-binding protein</fullName>
    </recommendedName>
</protein>